<evidence type="ECO:0000256" key="1">
    <source>
        <dbReference type="ARBA" id="ARBA00022448"/>
    </source>
</evidence>
<keyword evidence="5 8" id="KW-0067">ATP-binding</keyword>
<evidence type="ECO:0000313" key="8">
    <source>
        <dbReference type="EMBL" id="VVD63915.1"/>
    </source>
</evidence>
<dbReference type="Pfam" id="PF00005">
    <property type="entry name" value="ABC_tran"/>
    <property type="match status" value="1"/>
</dbReference>
<dbReference type="PROSITE" id="PS00211">
    <property type="entry name" value="ABC_TRANSPORTER_1"/>
    <property type="match status" value="1"/>
</dbReference>
<evidence type="ECO:0000313" key="9">
    <source>
        <dbReference type="Proteomes" id="UP000384354"/>
    </source>
</evidence>
<organism evidence="8 9">
    <name type="scientific">Pandoraea cepalis</name>
    <dbReference type="NCBI Taxonomy" id="2508294"/>
    <lineage>
        <taxon>Bacteria</taxon>
        <taxon>Pseudomonadati</taxon>
        <taxon>Pseudomonadota</taxon>
        <taxon>Betaproteobacteria</taxon>
        <taxon>Burkholderiales</taxon>
        <taxon>Burkholderiaceae</taxon>
        <taxon>Pandoraea</taxon>
    </lineage>
</organism>
<sequence length="348" mass="37363">MNETVFATPPGVPQAPAAHEAGRDGSRVVLAAHDLTRFYAVNRGFMRPQATVKALNGVSFSLAAGRTLAVVGESGCGKSTLARVLTLIEAPTSGRLVVDATETTAASAGALAPLRTRIQMVFQNPYASLNPRKTVGQALDEPLSINTSASRAERGETIAAMMRTVGLRPEHVARYPHMFSGGQRQRVAIARAMILSPAIVVADEPVSALDVSIQAQILNLFMDLQDRYATSYVFVSHNLAVVEHVADDVMVMYLGRAVEHGPKAAVFGKPLHPYTKALMSATPAIKAAERRVKMALTGELPSPLRPPPGCAFAPRCPYAIDRCREEVPQLRKLDGRLVACHRVEDIEG</sequence>
<gene>
    <name evidence="8" type="primary">oppF_2</name>
    <name evidence="8" type="ORF">PCE31106_00241</name>
</gene>
<keyword evidence="1" id="KW-0813">Transport</keyword>
<dbReference type="AlphaFoldDB" id="A0A5E4RLC5"/>
<dbReference type="RefSeq" id="WP_254440873.1">
    <property type="nucleotide sequence ID" value="NZ_CABPSL010000001.1"/>
</dbReference>
<dbReference type="EMBL" id="CABPSL010000001">
    <property type="protein sequence ID" value="VVD63915.1"/>
    <property type="molecule type" value="Genomic_DNA"/>
</dbReference>
<keyword evidence="4" id="KW-0547">Nucleotide-binding</keyword>
<evidence type="ECO:0000256" key="5">
    <source>
        <dbReference type="ARBA" id="ARBA00022840"/>
    </source>
</evidence>
<protein>
    <submittedName>
        <fullName evidence="8">Oligopeptide transport ATP-binding protein OppF</fullName>
    </submittedName>
</protein>
<dbReference type="Pfam" id="PF08352">
    <property type="entry name" value="oligo_HPY"/>
    <property type="match status" value="1"/>
</dbReference>
<evidence type="ECO:0000256" key="4">
    <source>
        <dbReference type="ARBA" id="ARBA00022741"/>
    </source>
</evidence>
<dbReference type="InterPro" id="IPR017871">
    <property type="entry name" value="ABC_transporter-like_CS"/>
</dbReference>
<feature type="domain" description="ABC transporter" evidence="7">
    <location>
        <begin position="30"/>
        <end position="279"/>
    </location>
</feature>
<dbReference type="GO" id="GO:0016887">
    <property type="term" value="F:ATP hydrolysis activity"/>
    <property type="evidence" value="ECO:0007669"/>
    <property type="project" value="InterPro"/>
</dbReference>
<dbReference type="InterPro" id="IPR050319">
    <property type="entry name" value="ABC_transp_ATP-bind"/>
</dbReference>
<keyword evidence="2" id="KW-1003">Cell membrane</keyword>
<dbReference type="InterPro" id="IPR003593">
    <property type="entry name" value="AAA+_ATPase"/>
</dbReference>
<dbReference type="Proteomes" id="UP000384354">
    <property type="component" value="Unassembled WGS sequence"/>
</dbReference>
<dbReference type="PANTHER" id="PTHR43776">
    <property type="entry name" value="TRANSPORT ATP-BINDING PROTEIN"/>
    <property type="match status" value="1"/>
</dbReference>
<dbReference type="Gene3D" id="3.40.50.300">
    <property type="entry name" value="P-loop containing nucleotide triphosphate hydrolases"/>
    <property type="match status" value="1"/>
</dbReference>
<accession>A0A5E4RLC5</accession>
<keyword evidence="3" id="KW-0472">Membrane</keyword>
<dbReference type="InterPro" id="IPR027417">
    <property type="entry name" value="P-loop_NTPase"/>
</dbReference>
<dbReference type="NCBIfam" id="NF008453">
    <property type="entry name" value="PRK11308.1"/>
    <property type="match status" value="1"/>
</dbReference>
<dbReference type="PROSITE" id="PS50893">
    <property type="entry name" value="ABC_TRANSPORTER_2"/>
    <property type="match status" value="1"/>
</dbReference>
<name>A0A5E4RLC5_9BURK</name>
<dbReference type="GO" id="GO:0015833">
    <property type="term" value="P:peptide transport"/>
    <property type="evidence" value="ECO:0007669"/>
    <property type="project" value="InterPro"/>
</dbReference>
<dbReference type="GO" id="GO:0005524">
    <property type="term" value="F:ATP binding"/>
    <property type="evidence" value="ECO:0007669"/>
    <property type="project" value="UniProtKB-KW"/>
</dbReference>
<dbReference type="CDD" id="cd03257">
    <property type="entry name" value="ABC_NikE_OppD_transporters"/>
    <property type="match status" value="1"/>
</dbReference>
<dbReference type="InterPro" id="IPR013563">
    <property type="entry name" value="Oligopep_ABC_C"/>
</dbReference>
<evidence type="ECO:0000256" key="6">
    <source>
        <dbReference type="SAM" id="MobiDB-lite"/>
    </source>
</evidence>
<dbReference type="SMART" id="SM00382">
    <property type="entry name" value="AAA"/>
    <property type="match status" value="1"/>
</dbReference>
<dbReference type="SUPFAM" id="SSF52540">
    <property type="entry name" value="P-loop containing nucleoside triphosphate hydrolases"/>
    <property type="match status" value="1"/>
</dbReference>
<keyword evidence="3" id="KW-0997">Cell inner membrane</keyword>
<evidence type="ECO:0000256" key="3">
    <source>
        <dbReference type="ARBA" id="ARBA00022519"/>
    </source>
</evidence>
<feature type="region of interest" description="Disordered" evidence="6">
    <location>
        <begin position="1"/>
        <end position="20"/>
    </location>
</feature>
<proteinExistence type="predicted"/>
<reference evidence="8 9" key="1">
    <citation type="submission" date="2019-08" db="EMBL/GenBank/DDBJ databases">
        <authorList>
            <person name="Peeters C."/>
        </authorList>
    </citation>
    <scope>NUCLEOTIDE SEQUENCE [LARGE SCALE GENOMIC DNA]</scope>
    <source>
        <strain evidence="8 9">LMG 31106</strain>
    </source>
</reference>
<dbReference type="InterPro" id="IPR003439">
    <property type="entry name" value="ABC_transporter-like_ATP-bd"/>
</dbReference>
<dbReference type="GO" id="GO:0055085">
    <property type="term" value="P:transmembrane transport"/>
    <property type="evidence" value="ECO:0007669"/>
    <property type="project" value="UniProtKB-ARBA"/>
</dbReference>
<evidence type="ECO:0000256" key="2">
    <source>
        <dbReference type="ARBA" id="ARBA00022475"/>
    </source>
</evidence>
<dbReference type="PANTHER" id="PTHR43776:SF6">
    <property type="entry name" value="DIPEPTIDE TRANSPORT ATP-BINDING PROTEIN DPPF"/>
    <property type="match status" value="1"/>
</dbReference>
<dbReference type="NCBIfam" id="TIGR01727">
    <property type="entry name" value="oligo_HPY"/>
    <property type="match status" value="1"/>
</dbReference>
<evidence type="ECO:0000259" key="7">
    <source>
        <dbReference type="PROSITE" id="PS50893"/>
    </source>
</evidence>
<dbReference type="FunFam" id="3.40.50.300:FF:000016">
    <property type="entry name" value="Oligopeptide ABC transporter ATP-binding component"/>
    <property type="match status" value="1"/>
</dbReference>